<dbReference type="SMART" id="SM00028">
    <property type="entry name" value="TPR"/>
    <property type="match status" value="4"/>
</dbReference>
<dbReference type="AlphaFoldDB" id="A0A9D5NYY7"/>
<name>A0A9D5NYY7_XYLRU</name>
<dbReference type="PROSITE" id="PS50005">
    <property type="entry name" value="TPR"/>
    <property type="match status" value="1"/>
</dbReference>
<organism evidence="4 5">
    <name type="scientific">Xylanibacter ruminicola</name>
    <name type="common">Prevotella ruminicola</name>
    <dbReference type="NCBI Taxonomy" id="839"/>
    <lineage>
        <taxon>Bacteria</taxon>
        <taxon>Pseudomonadati</taxon>
        <taxon>Bacteroidota</taxon>
        <taxon>Bacteroidia</taxon>
        <taxon>Bacteroidales</taxon>
        <taxon>Prevotellaceae</taxon>
        <taxon>Xylanibacter</taxon>
    </lineage>
</organism>
<evidence type="ECO:0000256" key="3">
    <source>
        <dbReference type="PROSITE-ProRule" id="PRU00339"/>
    </source>
</evidence>
<dbReference type="EMBL" id="SUYC01000003">
    <property type="protein sequence ID" value="MBE6270030.1"/>
    <property type="molecule type" value="Genomic_DNA"/>
</dbReference>
<proteinExistence type="predicted"/>
<dbReference type="InterPro" id="IPR011990">
    <property type="entry name" value="TPR-like_helical_dom_sf"/>
</dbReference>
<evidence type="ECO:0000256" key="1">
    <source>
        <dbReference type="ARBA" id="ARBA00022737"/>
    </source>
</evidence>
<dbReference type="Gene3D" id="1.25.40.10">
    <property type="entry name" value="Tetratricopeptide repeat domain"/>
    <property type="match status" value="2"/>
</dbReference>
<dbReference type="InterPro" id="IPR050498">
    <property type="entry name" value="Ycf3"/>
</dbReference>
<dbReference type="Pfam" id="PF14559">
    <property type="entry name" value="TPR_19"/>
    <property type="match status" value="2"/>
</dbReference>
<gene>
    <name evidence="4" type="ORF">E7101_03660</name>
</gene>
<dbReference type="PANTHER" id="PTHR44858">
    <property type="entry name" value="TETRATRICOPEPTIDE REPEAT PROTEIN 6"/>
    <property type="match status" value="1"/>
</dbReference>
<feature type="repeat" description="TPR" evidence="3">
    <location>
        <begin position="163"/>
        <end position="196"/>
    </location>
</feature>
<dbReference type="SUPFAM" id="SSF48452">
    <property type="entry name" value="TPR-like"/>
    <property type="match status" value="1"/>
</dbReference>
<evidence type="ECO:0000313" key="4">
    <source>
        <dbReference type="EMBL" id="MBE6270030.1"/>
    </source>
</evidence>
<keyword evidence="1" id="KW-0677">Repeat</keyword>
<sequence length="241" mass="27512">MRDIKEHFFLVKLVKLAGLARLALLAALVGLADSASGQTSKQWRDSVSVLIEQINLHPEKLELRLKKAEANINLQQYEYARDEYTAVLKRDERNLAALYFRAFCQTQLRQYSFARADYEAFLAIQPEHLEARLGLAHVLQLLGRKTDAADELNRAVQMFPDSTDAYAARAAFETQQEQYDAALYDWDEALRLAPKNAELTVSKVDVLLRLGRKKDAREALDQAVKQGVNRAVLREWYAKCK</sequence>
<keyword evidence="2 3" id="KW-0802">TPR repeat</keyword>
<dbReference type="Proteomes" id="UP000806522">
    <property type="component" value="Unassembled WGS sequence"/>
</dbReference>
<protein>
    <submittedName>
        <fullName evidence="4">Tetratricopeptide repeat protein</fullName>
    </submittedName>
</protein>
<evidence type="ECO:0000313" key="5">
    <source>
        <dbReference type="Proteomes" id="UP000806522"/>
    </source>
</evidence>
<accession>A0A9D5NYY7</accession>
<reference evidence="4" key="1">
    <citation type="submission" date="2019-04" db="EMBL/GenBank/DDBJ databases">
        <title>Evolution of Biomass-Degrading Anaerobic Consortia Revealed by Metagenomics.</title>
        <authorList>
            <person name="Peng X."/>
        </authorList>
    </citation>
    <scope>NUCLEOTIDE SEQUENCE</scope>
    <source>
        <strain evidence="4">SIG140</strain>
    </source>
</reference>
<comment type="caution">
    <text evidence="4">The sequence shown here is derived from an EMBL/GenBank/DDBJ whole genome shotgun (WGS) entry which is preliminary data.</text>
</comment>
<dbReference type="PANTHER" id="PTHR44858:SF1">
    <property type="entry name" value="UDP-N-ACETYLGLUCOSAMINE--PEPTIDE N-ACETYLGLUCOSAMINYLTRANSFERASE SPINDLY-RELATED"/>
    <property type="match status" value="1"/>
</dbReference>
<dbReference type="InterPro" id="IPR019734">
    <property type="entry name" value="TPR_rpt"/>
</dbReference>
<evidence type="ECO:0000256" key="2">
    <source>
        <dbReference type="ARBA" id="ARBA00022803"/>
    </source>
</evidence>